<evidence type="ECO:0000313" key="2">
    <source>
        <dbReference type="EMBL" id="VFJ57174.1"/>
    </source>
</evidence>
<dbReference type="AlphaFoldDB" id="A0A450WKN9"/>
<name>A0A450WKN9_9GAMM</name>
<dbReference type="EMBL" id="CAADFA010000186">
    <property type="protein sequence ID" value="VFJ56847.1"/>
    <property type="molecule type" value="Genomic_DNA"/>
</dbReference>
<organism evidence="3">
    <name type="scientific">Candidatus Kentrum sp. FM</name>
    <dbReference type="NCBI Taxonomy" id="2126340"/>
    <lineage>
        <taxon>Bacteria</taxon>
        <taxon>Pseudomonadati</taxon>
        <taxon>Pseudomonadota</taxon>
        <taxon>Gammaproteobacteria</taxon>
        <taxon>Candidatus Kentrum</taxon>
    </lineage>
</organism>
<dbReference type="Gene3D" id="3.40.50.150">
    <property type="entry name" value="Vaccinia Virus protein VP39"/>
    <property type="match status" value="1"/>
</dbReference>
<keyword evidence="3" id="KW-0489">Methyltransferase</keyword>
<dbReference type="EMBL" id="CAADEZ010000184">
    <property type="protein sequence ID" value="VFJ57174.1"/>
    <property type="molecule type" value="Genomic_DNA"/>
</dbReference>
<dbReference type="GO" id="GO:0032259">
    <property type="term" value="P:methylation"/>
    <property type="evidence" value="ECO:0007669"/>
    <property type="project" value="UniProtKB-KW"/>
</dbReference>
<evidence type="ECO:0000313" key="3">
    <source>
        <dbReference type="EMBL" id="VFK17579.1"/>
    </source>
</evidence>
<dbReference type="InterPro" id="IPR029063">
    <property type="entry name" value="SAM-dependent_MTases_sf"/>
</dbReference>
<dbReference type="SUPFAM" id="SSF53335">
    <property type="entry name" value="S-adenosyl-L-methionine-dependent methyltransferases"/>
    <property type="match status" value="1"/>
</dbReference>
<protein>
    <submittedName>
        <fullName evidence="3">Methyltransferase domain-containing protein</fullName>
    </submittedName>
</protein>
<dbReference type="EMBL" id="CAADFL010000490">
    <property type="protein sequence ID" value="VFK17579.1"/>
    <property type="molecule type" value="Genomic_DNA"/>
</dbReference>
<keyword evidence="3" id="KW-0808">Transferase</keyword>
<accession>A0A450WKN9</accession>
<gene>
    <name evidence="2" type="ORF">BECKFM1743A_GA0114220_101844</name>
    <name evidence="3" type="ORF">BECKFM1743B_GA0114221_104901</name>
    <name evidence="1" type="ORF">BECKFM1743C_GA0114222_101865</name>
</gene>
<reference evidence="3" key="1">
    <citation type="submission" date="2019-02" db="EMBL/GenBank/DDBJ databases">
        <authorList>
            <person name="Gruber-Vodicka R. H."/>
            <person name="Seah K. B. B."/>
        </authorList>
    </citation>
    <scope>NUCLEOTIDE SEQUENCE</scope>
    <source>
        <strain evidence="2">BECK_BZ163</strain>
        <strain evidence="3">BECK_BZ164</strain>
        <strain evidence="1">BECK_BZ165</strain>
    </source>
</reference>
<sequence>MRDTTHRFIPATDPLREVFENGRVQHPDGHYLDIKANISKINSDALGRFVRERRPALVVEIGMAYGISTLSILDALRENGHGRLISIDPYIGWPTGRLVALHQIRRAGLSYLHEHLYEPSFSALPGLLEKGLRPDLIYIDGCHDFDYVFVDAFLSDKLLDVGGTIAFNDAGWFPVCGVIRFLTKYRKYRELSAGLPKVYRSRNVVFSLIKRLAGCSSLDRYLEKE</sequence>
<dbReference type="Pfam" id="PF13578">
    <property type="entry name" value="Methyltransf_24"/>
    <property type="match status" value="1"/>
</dbReference>
<proteinExistence type="predicted"/>
<dbReference type="GO" id="GO:0008168">
    <property type="term" value="F:methyltransferase activity"/>
    <property type="evidence" value="ECO:0007669"/>
    <property type="project" value="UniProtKB-KW"/>
</dbReference>
<evidence type="ECO:0000313" key="1">
    <source>
        <dbReference type="EMBL" id="VFJ56847.1"/>
    </source>
</evidence>